<sequence>MSEPITVAITRHVDPERAKEVAAWARAGEDLLRQSPGFLGNGWIRPDPDSPEWHMLFRFADAESLAAWERSPERAWWVASARGLVEDGTQVRRTGIEGWFDTPASVEVIPSAPPAPPRWKQMVAIFLVFYPLSLGANALLGAVIPEWPLWARAFVAVVLVTPVMTYLAMPFVTRALRPWLQARRGG</sequence>
<dbReference type="EMBL" id="BNAI01000008">
    <property type="protein sequence ID" value="GHF24314.1"/>
    <property type="molecule type" value="Genomic_DNA"/>
</dbReference>
<dbReference type="RefSeq" id="WP_191284035.1">
    <property type="nucleotide sequence ID" value="NZ_BNAI01000008.1"/>
</dbReference>
<keyword evidence="1" id="KW-0812">Transmembrane</keyword>
<dbReference type="Proteomes" id="UP000617531">
    <property type="component" value="Unassembled WGS sequence"/>
</dbReference>
<dbReference type="PANTHER" id="PTHR40057">
    <property type="entry name" value="SLR1162 PROTEIN"/>
    <property type="match status" value="1"/>
</dbReference>
<proteinExistence type="predicted"/>
<evidence type="ECO:0000256" key="1">
    <source>
        <dbReference type="SAM" id="Phobius"/>
    </source>
</evidence>
<keyword evidence="1" id="KW-0472">Membrane</keyword>
<reference evidence="3" key="1">
    <citation type="journal article" date="2014" name="Int. J. Syst. Evol. Microbiol.">
        <title>Complete genome sequence of Corynebacterium casei LMG S-19264T (=DSM 44701T), isolated from a smear-ripened cheese.</title>
        <authorList>
            <consortium name="US DOE Joint Genome Institute (JGI-PGF)"/>
            <person name="Walter F."/>
            <person name="Albersmeier A."/>
            <person name="Kalinowski J."/>
            <person name="Ruckert C."/>
        </authorList>
    </citation>
    <scope>NUCLEOTIDE SEQUENCE</scope>
    <source>
        <strain evidence="3">CGMCC 1.16548</strain>
    </source>
</reference>
<name>A0A8J3GT05_9MICO</name>
<protein>
    <recommendedName>
        <fullName evidence="2">ABM domain-containing protein</fullName>
    </recommendedName>
</protein>
<dbReference type="SUPFAM" id="SSF54909">
    <property type="entry name" value="Dimeric alpha+beta barrel"/>
    <property type="match status" value="1"/>
</dbReference>
<keyword evidence="4" id="KW-1185">Reference proteome</keyword>
<dbReference type="Pfam" id="PF03992">
    <property type="entry name" value="ABM"/>
    <property type="match status" value="1"/>
</dbReference>
<dbReference type="InterPro" id="IPR038762">
    <property type="entry name" value="ABM_predict"/>
</dbReference>
<dbReference type="AlphaFoldDB" id="A0A8J3GT05"/>
<reference evidence="3" key="2">
    <citation type="submission" date="2020-09" db="EMBL/GenBank/DDBJ databases">
        <authorList>
            <person name="Sun Q."/>
            <person name="Zhou Y."/>
        </authorList>
    </citation>
    <scope>NUCLEOTIDE SEQUENCE</scope>
    <source>
        <strain evidence="3">CGMCC 1.16548</strain>
    </source>
</reference>
<comment type="caution">
    <text evidence="3">The sequence shown here is derived from an EMBL/GenBank/DDBJ whole genome shotgun (WGS) entry which is preliminary data.</text>
</comment>
<evidence type="ECO:0000259" key="2">
    <source>
        <dbReference type="PROSITE" id="PS51725"/>
    </source>
</evidence>
<dbReference type="InterPro" id="IPR011008">
    <property type="entry name" value="Dimeric_a/b-barrel"/>
</dbReference>
<dbReference type="PANTHER" id="PTHR40057:SF1">
    <property type="entry name" value="SLR1162 PROTEIN"/>
    <property type="match status" value="1"/>
</dbReference>
<keyword evidence="1" id="KW-1133">Transmembrane helix</keyword>
<gene>
    <name evidence="3" type="ORF">GCM10011600_26680</name>
</gene>
<organism evidence="3 4">
    <name type="scientific">Pseudolysinimonas yzui</name>
    <dbReference type="NCBI Taxonomy" id="2708254"/>
    <lineage>
        <taxon>Bacteria</taxon>
        <taxon>Bacillati</taxon>
        <taxon>Actinomycetota</taxon>
        <taxon>Actinomycetes</taxon>
        <taxon>Micrococcales</taxon>
        <taxon>Microbacteriaceae</taxon>
        <taxon>Pseudolysinimonas</taxon>
    </lineage>
</organism>
<feature type="transmembrane region" description="Helical" evidence="1">
    <location>
        <begin position="150"/>
        <end position="173"/>
    </location>
</feature>
<feature type="transmembrane region" description="Helical" evidence="1">
    <location>
        <begin position="123"/>
        <end position="144"/>
    </location>
</feature>
<feature type="domain" description="ABM" evidence="2">
    <location>
        <begin position="5"/>
        <end position="96"/>
    </location>
</feature>
<accession>A0A8J3GT05</accession>
<dbReference type="Gene3D" id="3.30.70.100">
    <property type="match status" value="1"/>
</dbReference>
<dbReference type="InterPro" id="IPR007138">
    <property type="entry name" value="ABM_dom"/>
</dbReference>
<dbReference type="PROSITE" id="PS51725">
    <property type="entry name" value="ABM"/>
    <property type="match status" value="1"/>
</dbReference>
<evidence type="ECO:0000313" key="3">
    <source>
        <dbReference type="EMBL" id="GHF24314.1"/>
    </source>
</evidence>
<evidence type="ECO:0000313" key="4">
    <source>
        <dbReference type="Proteomes" id="UP000617531"/>
    </source>
</evidence>